<comment type="caution">
    <text evidence="2">The sequence shown here is derived from an EMBL/GenBank/DDBJ whole genome shotgun (WGS) entry which is preliminary data.</text>
</comment>
<dbReference type="EMBL" id="JAGPXF010000004">
    <property type="protein sequence ID" value="KAH7245726.1"/>
    <property type="molecule type" value="Genomic_DNA"/>
</dbReference>
<proteinExistence type="predicted"/>
<feature type="compositionally biased region" description="Low complexity" evidence="1">
    <location>
        <begin position="1"/>
        <end position="16"/>
    </location>
</feature>
<protein>
    <submittedName>
        <fullName evidence="2">Uncharacterized protein</fullName>
    </submittedName>
</protein>
<sequence length="294" mass="32825">MYARPPSSLTSTLRPPEVFPAPSSSHLIVKGEDPEAEPVEPILIDSRSPFPEPRSTADSRQRLFASLEHGDYVLRDARSIETADDLDDIELKRCFDILHACGLATDVTTSLASTSDTMEDFLNAVFNGWTGNNGEELTKPTMDFVVREHISVGNICNQPTNHHTSSSCTDSPGCHSPVYGIATYRSRPAQLTISFSTEEPPRNCSHAAQDLFCPMERADVRWEEDDWMAELRRGLKRSCTIRVHRYNKYLAIWYARSLIHGWARGSIWMGRDVDVLAFVAKDAVDAAFAMMGDA</sequence>
<name>A0A8K0RVW5_9HYPO</name>
<gene>
    <name evidence="2" type="ORF">BKA59DRAFT_527546</name>
</gene>
<dbReference type="Proteomes" id="UP000813427">
    <property type="component" value="Unassembled WGS sequence"/>
</dbReference>
<accession>A0A8K0RVW5</accession>
<feature type="region of interest" description="Disordered" evidence="1">
    <location>
        <begin position="1"/>
        <end position="37"/>
    </location>
</feature>
<evidence type="ECO:0000256" key="1">
    <source>
        <dbReference type="SAM" id="MobiDB-lite"/>
    </source>
</evidence>
<keyword evidence="3" id="KW-1185">Reference proteome</keyword>
<evidence type="ECO:0000313" key="3">
    <source>
        <dbReference type="Proteomes" id="UP000813427"/>
    </source>
</evidence>
<dbReference type="OrthoDB" id="5130748at2759"/>
<dbReference type="AlphaFoldDB" id="A0A8K0RVW5"/>
<organism evidence="2 3">
    <name type="scientific">Fusarium tricinctum</name>
    <dbReference type="NCBI Taxonomy" id="61284"/>
    <lineage>
        <taxon>Eukaryota</taxon>
        <taxon>Fungi</taxon>
        <taxon>Dikarya</taxon>
        <taxon>Ascomycota</taxon>
        <taxon>Pezizomycotina</taxon>
        <taxon>Sordariomycetes</taxon>
        <taxon>Hypocreomycetidae</taxon>
        <taxon>Hypocreales</taxon>
        <taxon>Nectriaceae</taxon>
        <taxon>Fusarium</taxon>
        <taxon>Fusarium tricinctum species complex</taxon>
    </lineage>
</organism>
<evidence type="ECO:0000313" key="2">
    <source>
        <dbReference type="EMBL" id="KAH7245726.1"/>
    </source>
</evidence>
<reference evidence="2" key="1">
    <citation type="journal article" date="2021" name="Nat. Commun.">
        <title>Genetic determinants of endophytism in the Arabidopsis root mycobiome.</title>
        <authorList>
            <person name="Mesny F."/>
            <person name="Miyauchi S."/>
            <person name="Thiergart T."/>
            <person name="Pickel B."/>
            <person name="Atanasova L."/>
            <person name="Karlsson M."/>
            <person name="Huettel B."/>
            <person name="Barry K.W."/>
            <person name="Haridas S."/>
            <person name="Chen C."/>
            <person name="Bauer D."/>
            <person name="Andreopoulos W."/>
            <person name="Pangilinan J."/>
            <person name="LaButti K."/>
            <person name="Riley R."/>
            <person name="Lipzen A."/>
            <person name="Clum A."/>
            <person name="Drula E."/>
            <person name="Henrissat B."/>
            <person name="Kohler A."/>
            <person name="Grigoriev I.V."/>
            <person name="Martin F.M."/>
            <person name="Hacquard S."/>
        </authorList>
    </citation>
    <scope>NUCLEOTIDE SEQUENCE</scope>
    <source>
        <strain evidence="2">MPI-SDFR-AT-0068</strain>
    </source>
</reference>